<dbReference type="RefSeq" id="WP_132871582.1">
    <property type="nucleotide sequence ID" value="NZ_JAJUHT010000002.1"/>
</dbReference>
<gene>
    <name evidence="3" type="ORF">C8D98_0420</name>
</gene>
<evidence type="ECO:0000313" key="3">
    <source>
        <dbReference type="EMBL" id="TCK61913.1"/>
    </source>
</evidence>
<evidence type="ECO:0000313" key="4">
    <source>
        <dbReference type="Proteomes" id="UP000294614"/>
    </source>
</evidence>
<dbReference type="PANTHER" id="PTHR36919:SF3">
    <property type="entry name" value="BLL5882 PROTEIN"/>
    <property type="match status" value="1"/>
</dbReference>
<sequence>MKAVLVLIFALTSVFAFAASPAGLWKTIDDKTGKEKSLVRITENGGVLSGAIEKLLDPNAKKDMVCDECTDDRKGKPVVGLNIIRGLKQDGEKWEGGTILDPKSGKIYKATIKVIEGGKKLELRGYIGPFFRTQVWLRAD</sequence>
<dbReference type="Pfam" id="PF09917">
    <property type="entry name" value="DUF2147"/>
    <property type="match status" value="1"/>
</dbReference>
<evidence type="ECO:0000259" key="2">
    <source>
        <dbReference type="Pfam" id="PF09917"/>
    </source>
</evidence>
<feature type="chain" id="PRO_5020927407" evidence="1">
    <location>
        <begin position="19"/>
        <end position="140"/>
    </location>
</feature>
<dbReference type="EMBL" id="SMGG01000003">
    <property type="protein sequence ID" value="TCK61913.1"/>
    <property type="molecule type" value="Genomic_DNA"/>
</dbReference>
<protein>
    <submittedName>
        <fullName evidence="3">Uncharacterized protein (DUF2147 family)</fullName>
    </submittedName>
</protein>
<dbReference type="AlphaFoldDB" id="A0A4R1KD44"/>
<feature type="domain" description="DUF2147" evidence="2">
    <location>
        <begin position="23"/>
        <end position="138"/>
    </location>
</feature>
<dbReference type="InterPro" id="IPR019223">
    <property type="entry name" value="DUF2147"/>
</dbReference>
<dbReference type="Gene3D" id="2.40.128.520">
    <property type="match status" value="1"/>
</dbReference>
<keyword evidence="4" id="KW-1185">Reference proteome</keyword>
<feature type="signal peptide" evidence="1">
    <location>
        <begin position="1"/>
        <end position="18"/>
    </location>
</feature>
<dbReference type="PANTHER" id="PTHR36919">
    <property type="entry name" value="BLR1215 PROTEIN"/>
    <property type="match status" value="1"/>
</dbReference>
<accession>A0A4R1KD44</accession>
<dbReference type="Proteomes" id="UP000294614">
    <property type="component" value="Unassembled WGS sequence"/>
</dbReference>
<name>A0A4R1KD44_9BACT</name>
<evidence type="ECO:0000256" key="1">
    <source>
        <dbReference type="SAM" id="SignalP"/>
    </source>
</evidence>
<proteinExistence type="predicted"/>
<dbReference type="OrthoDB" id="9814399at2"/>
<comment type="caution">
    <text evidence="3">The sequence shown here is derived from an EMBL/GenBank/DDBJ whole genome shotgun (WGS) entry which is preliminary data.</text>
</comment>
<reference evidence="3 4" key="1">
    <citation type="submission" date="2019-03" db="EMBL/GenBank/DDBJ databases">
        <title>Genomic Encyclopedia of Type Strains, Phase IV (KMG-IV): sequencing the most valuable type-strain genomes for metagenomic binning, comparative biology and taxonomic classification.</title>
        <authorList>
            <person name="Goeker M."/>
        </authorList>
    </citation>
    <scope>NUCLEOTIDE SEQUENCE [LARGE SCALE GENOMIC DNA]</scope>
    <source>
        <strain evidence="3 4">DSM 24984</strain>
    </source>
</reference>
<organism evidence="3 4">
    <name type="scientific">Seleniivibrio woodruffii</name>
    <dbReference type="NCBI Taxonomy" id="1078050"/>
    <lineage>
        <taxon>Bacteria</taxon>
        <taxon>Pseudomonadati</taxon>
        <taxon>Deferribacterota</taxon>
        <taxon>Deferribacteres</taxon>
        <taxon>Deferribacterales</taxon>
        <taxon>Geovibrionaceae</taxon>
        <taxon>Seleniivibrio</taxon>
    </lineage>
</organism>
<keyword evidence="1" id="KW-0732">Signal</keyword>